<dbReference type="InterPro" id="IPR005162">
    <property type="entry name" value="Retrotrans_gag_dom"/>
</dbReference>
<evidence type="ECO:0000313" key="3">
    <source>
        <dbReference type="Proteomes" id="UP000233551"/>
    </source>
</evidence>
<dbReference type="Proteomes" id="UP000233551">
    <property type="component" value="Unassembled WGS sequence"/>
</dbReference>
<dbReference type="EMBL" id="PGOL01001341">
    <property type="protein sequence ID" value="PKI58773.1"/>
    <property type="molecule type" value="Genomic_DNA"/>
</dbReference>
<sequence>MGSNLKSPSRSKYGLCGRRFGSGVRIVVHLVSLDPSNSTALDPRVVDSKWRLLLRQCPSHIPGKVDTPKPCCIGARTRAPTRLKFGAKNIAEGALELADPKVLMEAMMSEMRRVMRRSNREPPIDTWEVKVVMKKRFVPSYYYLELYNKLQNLRQGNRSVEEYFKEMEVAMIRANVEEN</sequence>
<accession>A0A2I0JSD1</accession>
<reference evidence="2 3" key="1">
    <citation type="submission" date="2017-11" db="EMBL/GenBank/DDBJ databases">
        <title>De-novo sequencing of pomegranate (Punica granatum L.) genome.</title>
        <authorList>
            <person name="Akparov Z."/>
            <person name="Amiraslanov A."/>
            <person name="Hajiyeva S."/>
            <person name="Abbasov M."/>
            <person name="Kaur K."/>
            <person name="Hamwieh A."/>
            <person name="Solovyev V."/>
            <person name="Salamov A."/>
            <person name="Braich B."/>
            <person name="Kosarev P."/>
            <person name="Mahmoud A."/>
            <person name="Hajiyev E."/>
            <person name="Babayeva S."/>
            <person name="Izzatullayeva V."/>
            <person name="Mammadov A."/>
            <person name="Mammadov A."/>
            <person name="Sharifova S."/>
            <person name="Ojaghi J."/>
            <person name="Eynullazada K."/>
            <person name="Bayramov B."/>
            <person name="Abdulazimova A."/>
            <person name="Shahmuradov I."/>
        </authorList>
    </citation>
    <scope>NUCLEOTIDE SEQUENCE [LARGE SCALE GENOMIC DNA]</scope>
    <source>
        <strain evidence="3">cv. AG2017</strain>
        <tissue evidence="2">Leaf</tissue>
    </source>
</reference>
<proteinExistence type="predicted"/>
<evidence type="ECO:0000313" key="2">
    <source>
        <dbReference type="EMBL" id="PKI58773.1"/>
    </source>
</evidence>
<keyword evidence="3" id="KW-1185">Reference proteome</keyword>
<dbReference type="PANTHER" id="PTHR35046:SF9">
    <property type="entry name" value="RNA-DIRECTED DNA POLYMERASE"/>
    <property type="match status" value="1"/>
</dbReference>
<protein>
    <recommendedName>
        <fullName evidence="1">Retrotransposon gag domain-containing protein</fullName>
    </recommendedName>
</protein>
<gene>
    <name evidence="2" type="ORF">CRG98_020832</name>
</gene>
<dbReference type="PANTHER" id="PTHR35046">
    <property type="entry name" value="ZINC KNUCKLE (CCHC-TYPE) FAMILY PROTEIN"/>
    <property type="match status" value="1"/>
</dbReference>
<dbReference type="Pfam" id="PF03732">
    <property type="entry name" value="Retrotrans_gag"/>
    <property type="match status" value="1"/>
</dbReference>
<name>A0A2I0JSD1_PUNGR</name>
<comment type="caution">
    <text evidence="2">The sequence shown here is derived from an EMBL/GenBank/DDBJ whole genome shotgun (WGS) entry which is preliminary data.</text>
</comment>
<evidence type="ECO:0000259" key="1">
    <source>
        <dbReference type="Pfam" id="PF03732"/>
    </source>
</evidence>
<organism evidence="2 3">
    <name type="scientific">Punica granatum</name>
    <name type="common">Pomegranate</name>
    <dbReference type="NCBI Taxonomy" id="22663"/>
    <lineage>
        <taxon>Eukaryota</taxon>
        <taxon>Viridiplantae</taxon>
        <taxon>Streptophyta</taxon>
        <taxon>Embryophyta</taxon>
        <taxon>Tracheophyta</taxon>
        <taxon>Spermatophyta</taxon>
        <taxon>Magnoliopsida</taxon>
        <taxon>eudicotyledons</taxon>
        <taxon>Gunneridae</taxon>
        <taxon>Pentapetalae</taxon>
        <taxon>rosids</taxon>
        <taxon>malvids</taxon>
        <taxon>Myrtales</taxon>
        <taxon>Lythraceae</taxon>
        <taxon>Punica</taxon>
    </lineage>
</organism>
<feature type="domain" description="Retrotransposon gag" evidence="1">
    <location>
        <begin position="115"/>
        <end position="175"/>
    </location>
</feature>
<dbReference type="AlphaFoldDB" id="A0A2I0JSD1"/>